<keyword evidence="2" id="KW-1185">Reference proteome</keyword>
<dbReference type="Proteomes" id="UP001596287">
    <property type="component" value="Unassembled WGS sequence"/>
</dbReference>
<gene>
    <name evidence="1" type="ORF">ACFPVY_09000</name>
</gene>
<proteinExistence type="predicted"/>
<dbReference type="InterPro" id="IPR035093">
    <property type="entry name" value="RelE/ParE_toxin_dom_sf"/>
</dbReference>
<dbReference type="EMBL" id="JBHSQB010000007">
    <property type="protein sequence ID" value="MFC6096783.1"/>
    <property type="molecule type" value="Genomic_DNA"/>
</dbReference>
<dbReference type="RefSeq" id="WP_379791648.1">
    <property type="nucleotide sequence ID" value="NZ_JBHSQB010000007.1"/>
</dbReference>
<evidence type="ECO:0000313" key="2">
    <source>
        <dbReference type="Proteomes" id="UP001596287"/>
    </source>
</evidence>
<evidence type="ECO:0000313" key="1">
    <source>
        <dbReference type="EMBL" id="MFC6096783.1"/>
    </source>
</evidence>
<dbReference type="Gene3D" id="3.30.2310.20">
    <property type="entry name" value="RelE-like"/>
    <property type="match status" value="1"/>
</dbReference>
<organism evidence="1 2">
    <name type="scientific">Flavobacterium qiangtangense</name>
    <dbReference type="NCBI Taxonomy" id="1442595"/>
    <lineage>
        <taxon>Bacteria</taxon>
        <taxon>Pseudomonadati</taxon>
        <taxon>Bacteroidota</taxon>
        <taxon>Flavobacteriia</taxon>
        <taxon>Flavobacteriales</taxon>
        <taxon>Flavobacteriaceae</taxon>
        <taxon>Flavobacterium</taxon>
    </lineage>
</organism>
<comment type="caution">
    <text evidence="1">The sequence shown here is derived from an EMBL/GenBank/DDBJ whole genome shotgun (WGS) entry which is preliminary data.</text>
</comment>
<sequence>MAKKIIWLKNAEIQMFSIMDYYQERNKSKIYSEKLYREITQKIKKLDSKIAFPQKTSIKDLYYFTHKHISVFFSITKDEIIVKLIWDERRNPQSLNSNLEEIE</sequence>
<accession>A0ABW1PP03</accession>
<name>A0ABW1PP03_9FLAO</name>
<reference evidence="2" key="1">
    <citation type="journal article" date="2019" name="Int. J. Syst. Evol. Microbiol.">
        <title>The Global Catalogue of Microorganisms (GCM) 10K type strain sequencing project: providing services to taxonomists for standard genome sequencing and annotation.</title>
        <authorList>
            <consortium name="The Broad Institute Genomics Platform"/>
            <consortium name="The Broad Institute Genome Sequencing Center for Infectious Disease"/>
            <person name="Wu L."/>
            <person name="Ma J."/>
        </authorList>
    </citation>
    <scope>NUCLEOTIDE SEQUENCE [LARGE SCALE GENOMIC DNA]</scope>
    <source>
        <strain evidence="2">CCUG 49679</strain>
    </source>
</reference>
<protein>
    <submittedName>
        <fullName evidence="1">Type II toxin-antitoxin system RelE/ParE family toxin</fullName>
    </submittedName>
</protein>